<name>A0A4R1N6U2_9GAMM</name>
<organism evidence="1 2">
    <name type="scientific">Sodalis ligni</name>
    <dbReference type="NCBI Taxonomy" id="2697027"/>
    <lineage>
        <taxon>Bacteria</taxon>
        <taxon>Pseudomonadati</taxon>
        <taxon>Pseudomonadota</taxon>
        <taxon>Gammaproteobacteria</taxon>
        <taxon>Enterobacterales</taxon>
        <taxon>Bruguierivoracaceae</taxon>
        <taxon>Sodalis</taxon>
    </lineage>
</organism>
<sequence length="77" mass="8890">MPFAKEYNQHLQREISIDVDSLLKAVREAAGHDVHEHQSNDHAHMVTAEGKRYNNYGALAEAYHLDIRNYTVTEVNR</sequence>
<dbReference type="EMBL" id="SJOI01000001">
    <property type="protein sequence ID" value="TCL02229.1"/>
    <property type="molecule type" value="Genomic_DNA"/>
</dbReference>
<comment type="caution">
    <text evidence="1">The sequence shown here is derived from an EMBL/GenBank/DDBJ whole genome shotgun (WGS) entry which is preliminary data.</text>
</comment>
<dbReference type="Pfam" id="PF10733">
    <property type="entry name" value="DUF2525"/>
    <property type="match status" value="1"/>
</dbReference>
<dbReference type="Proteomes" id="UP000294555">
    <property type="component" value="Unassembled WGS sequence"/>
</dbReference>
<accession>A0A4R1N6U2</accession>
<reference evidence="1 2" key="1">
    <citation type="submission" date="2019-02" db="EMBL/GenBank/DDBJ databases">
        <title>Investigation of anaerobic lignin degradation for improved lignocellulosic biofuels.</title>
        <authorList>
            <person name="Deangelis K."/>
        </authorList>
    </citation>
    <scope>NUCLEOTIDE SEQUENCE [LARGE SCALE GENOMIC DNA]</scope>
    <source>
        <strain evidence="1 2">159R</strain>
    </source>
</reference>
<keyword evidence="2" id="KW-1185">Reference proteome</keyword>
<gene>
    <name evidence="1" type="ORF">EZJ58_0231</name>
</gene>
<protein>
    <submittedName>
        <fullName evidence="1">Uncharacterized protein DUF2525</fullName>
    </submittedName>
</protein>
<evidence type="ECO:0000313" key="2">
    <source>
        <dbReference type="Proteomes" id="UP000294555"/>
    </source>
</evidence>
<proteinExistence type="predicted"/>
<dbReference type="RefSeq" id="WP_132921198.1">
    <property type="nucleotide sequence ID" value="NZ_CP075169.1"/>
</dbReference>
<dbReference type="AlphaFoldDB" id="A0A4R1N6U2"/>
<dbReference type="InterPro" id="IPR019669">
    <property type="entry name" value="Uncharacterised_YodD"/>
</dbReference>
<dbReference type="OrthoDB" id="6433496at2"/>
<evidence type="ECO:0000313" key="1">
    <source>
        <dbReference type="EMBL" id="TCL02229.1"/>
    </source>
</evidence>